<organism evidence="2 3">
    <name type="scientific">Phyllosticta capitalensis</name>
    <dbReference type="NCBI Taxonomy" id="121624"/>
    <lineage>
        <taxon>Eukaryota</taxon>
        <taxon>Fungi</taxon>
        <taxon>Dikarya</taxon>
        <taxon>Ascomycota</taxon>
        <taxon>Pezizomycotina</taxon>
        <taxon>Dothideomycetes</taxon>
        <taxon>Dothideomycetes incertae sedis</taxon>
        <taxon>Botryosphaeriales</taxon>
        <taxon>Phyllostictaceae</taxon>
        <taxon>Phyllosticta</taxon>
    </lineage>
</organism>
<evidence type="ECO:0000313" key="3">
    <source>
        <dbReference type="Proteomes" id="UP001492380"/>
    </source>
</evidence>
<proteinExistence type="predicted"/>
<sequence>MDARALKMENFPCVRGRAFECSLLAMARFLPCLPRILLPCLGRLRRSHRCLPVKYERARLRDGWTDGTEKGARTGRSVWLDMARHGTATTTTAAAATAPATVNISIVVMDRRMNGQIYCTRTSTAQTHSPTSVSSKHRRQSSFAVEGMRSHR</sequence>
<evidence type="ECO:0000313" key="2">
    <source>
        <dbReference type="EMBL" id="KAK8235194.1"/>
    </source>
</evidence>
<feature type="compositionally biased region" description="Polar residues" evidence="1">
    <location>
        <begin position="122"/>
        <end position="134"/>
    </location>
</feature>
<comment type="caution">
    <text evidence="2">The sequence shown here is derived from an EMBL/GenBank/DDBJ whole genome shotgun (WGS) entry which is preliminary data.</text>
</comment>
<keyword evidence="3" id="KW-1185">Reference proteome</keyword>
<dbReference type="EMBL" id="JBBWRZ010000005">
    <property type="protein sequence ID" value="KAK8235194.1"/>
    <property type="molecule type" value="Genomic_DNA"/>
</dbReference>
<protein>
    <submittedName>
        <fullName evidence="2">Uncharacterized protein</fullName>
    </submittedName>
</protein>
<feature type="region of interest" description="Disordered" evidence="1">
    <location>
        <begin position="122"/>
        <end position="152"/>
    </location>
</feature>
<dbReference type="Proteomes" id="UP001492380">
    <property type="component" value="Unassembled WGS sequence"/>
</dbReference>
<accession>A0ABR1YPE9</accession>
<evidence type="ECO:0000256" key="1">
    <source>
        <dbReference type="SAM" id="MobiDB-lite"/>
    </source>
</evidence>
<name>A0ABR1YPE9_9PEZI</name>
<reference evidence="2 3" key="1">
    <citation type="submission" date="2024-04" db="EMBL/GenBank/DDBJ databases">
        <title>Phyllosticta paracitricarpa is synonymous to the EU quarantine fungus P. citricarpa based on phylogenomic analyses.</title>
        <authorList>
            <consortium name="Lawrence Berkeley National Laboratory"/>
            <person name="Van Ingen-Buijs V.A."/>
            <person name="Van Westerhoven A.C."/>
            <person name="Haridas S."/>
            <person name="Skiadas P."/>
            <person name="Martin F."/>
            <person name="Groenewald J.Z."/>
            <person name="Crous P.W."/>
            <person name="Seidl M.F."/>
        </authorList>
    </citation>
    <scope>NUCLEOTIDE SEQUENCE [LARGE SCALE GENOMIC DNA]</scope>
    <source>
        <strain evidence="2 3">CBS 123374</strain>
    </source>
</reference>
<gene>
    <name evidence="2" type="ORF">HDK90DRAFT_236240</name>
</gene>